<dbReference type="InterPro" id="IPR057326">
    <property type="entry name" value="KR_dom"/>
</dbReference>
<dbReference type="SMART" id="SM00823">
    <property type="entry name" value="PKS_PP"/>
    <property type="match status" value="1"/>
</dbReference>
<organism evidence="4 5">
    <name type="scientific">Wolfiporia cocos (strain MD-104)</name>
    <name type="common">Brown rot fungus</name>
    <dbReference type="NCBI Taxonomy" id="742152"/>
    <lineage>
        <taxon>Eukaryota</taxon>
        <taxon>Fungi</taxon>
        <taxon>Dikarya</taxon>
        <taxon>Basidiomycota</taxon>
        <taxon>Agaricomycotina</taxon>
        <taxon>Agaricomycetes</taxon>
        <taxon>Polyporales</taxon>
        <taxon>Phaeolaceae</taxon>
        <taxon>Wolfiporia</taxon>
    </lineage>
</organism>
<reference evidence="4 5" key="1">
    <citation type="journal article" date="2012" name="Science">
        <title>The Paleozoic origin of enzymatic lignin decomposition reconstructed from 31 fungal genomes.</title>
        <authorList>
            <person name="Floudas D."/>
            <person name="Binder M."/>
            <person name="Riley R."/>
            <person name="Barry K."/>
            <person name="Blanchette R.A."/>
            <person name="Henrissat B."/>
            <person name="Martinez A.T."/>
            <person name="Otillar R."/>
            <person name="Spatafora J.W."/>
            <person name="Yadav J.S."/>
            <person name="Aerts A."/>
            <person name="Benoit I."/>
            <person name="Boyd A."/>
            <person name="Carlson A."/>
            <person name="Copeland A."/>
            <person name="Coutinho P.M."/>
            <person name="de Vries R.P."/>
            <person name="Ferreira P."/>
            <person name="Findley K."/>
            <person name="Foster B."/>
            <person name="Gaskell J."/>
            <person name="Glotzer D."/>
            <person name="Gorecki P."/>
            <person name="Heitman J."/>
            <person name="Hesse C."/>
            <person name="Hori C."/>
            <person name="Igarashi K."/>
            <person name="Jurgens J.A."/>
            <person name="Kallen N."/>
            <person name="Kersten P."/>
            <person name="Kohler A."/>
            <person name="Kuees U."/>
            <person name="Kumar T.K.A."/>
            <person name="Kuo A."/>
            <person name="LaButti K."/>
            <person name="Larrondo L.F."/>
            <person name="Lindquist E."/>
            <person name="Ling A."/>
            <person name="Lombard V."/>
            <person name="Lucas S."/>
            <person name="Lundell T."/>
            <person name="Martin R."/>
            <person name="McLaughlin D.J."/>
            <person name="Morgenstern I."/>
            <person name="Morin E."/>
            <person name="Murat C."/>
            <person name="Nagy L.G."/>
            <person name="Nolan M."/>
            <person name="Ohm R.A."/>
            <person name="Patyshakuliyeva A."/>
            <person name="Rokas A."/>
            <person name="Ruiz-Duenas F.J."/>
            <person name="Sabat G."/>
            <person name="Salamov A."/>
            <person name="Samejima M."/>
            <person name="Schmutz J."/>
            <person name="Slot J.C."/>
            <person name="St John F."/>
            <person name="Stenlid J."/>
            <person name="Sun H."/>
            <person name="Sun S."/>
            <person name="Syed K."/>
            <person name="Tsang A."/>
            <person name="Wiebenga A."/>
            <person name="Young D."/>
            <person name="Pisabarro A."/>
            <person name="Eastwood D.C."/>
            <person name="Martin F."/>
            <person name="Cullen D."/>
            <person name="Grigoriev I.V."/>
            <person name="Hibbett D.S."/>
        </authorList>
    </citation>
    <scope>NUCLEOTIDE SEQUENCE [LARGE SCALE GENOMIC DNA]</scope>
    <source>
        <strain evidence="4 5">MD-104</strain>
    </source>
</reference>
<dbReference type="STRING" id="742152.A0A2H3JMX8"/>
<dbReference type="OMA" id="FHARAWA"/>
<keyword evidence="1" id="KW-0596">Phosphopantetheine</keyword>
<protein>
    <submittedName>
        <fullName evidence="4">KR-domain-containing protein</fullName>
    </submittedName>
</protein>
<dbReference type="AlphaFoldDB" id="A0A2H3JMX8"/>
<sequence>MTAAAVAGRVLFASSVVSQAISSPSTQTPRVILHAGNSSPASIATYSYLKARNIDVLVTFNNRHASPLAEVQDTHCQIFASSPCSVWSFHARAWASKGVDVAFNFDTNLDIAKETIQLLSNGGSLINIGHESPHRVRRGQRYLSVDPKTILNSLNSMQTALDIATPSMLAALAPATEAFSLDRLSTTYQMAQAPSAVDVAVLMDLRTIDPQLSILRGGILKGTNAFDPRASYVIIGGVGGLGANIARCLVENGARHVALTSRSGEDVSIPSYIAGRLMQEKKIISSLRAIPGVEIDIFAVDCLDAPKTKQMFASLSRRLAGVFYVAARLNDQRFTNLKSEDDWRIVHDVKVKGVKVLLEAVDPKLLDFLVLTSSMATVSGSPGQANYAAAQTEMEAIGSRLPNTVCVLVPPITDGGVFVRALPPGNARNAALDKYKALGMTGIRVATHCVDAIWSLNTPSEIKVYVPPVNWKKVCELGIPDYQLASLRHLLVKETTEVGSNRESTEQSIRATCAMVLSLEVDDLEENIPLSSYGLDSLTSVRLSGILKQYFNIAVTQLQLLSRHMTGR</sequence>
<proteinExistence type="predicted"/>
<dbReference type="InterPro" id="IPR020806">
    <property type="entry name" value="PKS_PP-bd"/>
</dbReference>
<dbReference type="Gene3D" id="1.10.1200.10">
    <property type="entry name" value="ACP-like"/>
    <property type="match status" value="1"/>
</dbReference>
<dbReference type="Gene3D" id="3.40.50.720">
    <property type="entry name" value="NAD(P)-binding Rossmann-like Domain"/>
    <property type="match status" value="1"/>
</dbReference>
<dbReference type="InterPro" id="IPR036291">
    <property type="entry name" value="NAD(P)-bd_dom_sf"/>
</dbReference>
<dbReference type="Pfam" id="PF08659">
    <property type="entry name" value="KR"/>
    <property type="match status" value="1"/>
</dbReference>
<accession>A0A2H3JMX8</accession>
<evidence type="ECO:0000313" key="4">
    <source>
        <dbReference type="EMBL" id="PCH43241.1"/>
    </source>
</evidence>
<dbReference type="EMBL" id="KB468135">
    <property type="protein sequence ID" value="PCH43241.1"/>
    <property type="molecule type" value="Genomic_DNA"/>
</dbReference>
<dbReference type="PANTHER" id="PTHR43775">
    <property type="entry name" value="FATTY ACID SYNTHASE"/>
    <property type="match status" value="1"/>
</dbReference>
<dbReference type="OrthoDB" id="3066936at2759"/>
<dbReference type="InterPro" id="IPR036736">
    <property type="entry name" value="ACP-like_sf"/>
</dbReference>
<dbReference type="InterPro" id="IPR013968">
    <property type="entry name" value="PKS_KR"/>
</dbReference>
<evidence type="ECO:0000256" key="1">
    <source>
        <dbReference type="ARBA" id="ARBA00022450"/>
    </source>
</evidence>
<dbReference type="GO" id="GO:0031177">
    <property type="term" value="F:phosphopantetheine binding"/>
    <property type="evidence" value="ECO:0007669"/>
    <property type="project" value="InterPro"/>
</dbReference>
<dbReference type="Pfam" id="PF00550">
    <property type="entry name" value="PP-binding"/>
    <property type="match status" value="1"/>
</dbReference>
<keyword evidence="5" id="KW-1185">Reference proteome</keyword>
<dbReference type="Proteomes" id="UP000218811">
    <property type="component" value="Unassembled WGS sequence"/>
</dbReference>
<dbReference type="SUPFAM" id="SSF51735">
    <property type="entry name" value="NAD(P)-binding Rossmann-fold domains"/>
    <property type="match status" value="1"/>
</dbReference>
<dbReference type="InterPro" id="IPR006162">
    <property type="entry name" value="Ppantetheine_attach_site"/>
</dbReference>
<dbReference type="SUPFAM" id="SSF47336">
    <property type="entry name" value="ACP-like"/>
    <property type="match status" value="1"/>
</dbReference>
<dbReference type="InterPro" id="IPR009081">
    <property type="entry name" value="PP-bd_ACP"/>
</dbReference>
<gene>
    <name evidence="4" type="ORF">WOLCODRAFT_73854</name>
</gene>
<evidence type="ECO:0000256" key="2">
    <source>
        <dbReference type="ARBA" id="ARBA00022553"/>
    </source>
</evidence>
<feature type="domain" description="Carrier" evidence="3">
    <location>
        <begin position="500"/>
        <end position="568"/>
    </location>
</feature>
<evidence type="ECO:0000313" key="5">
    <source>
        <dbReference type="Proteomes" id="UP000218811"/>
    </source>
</evidence>
<evidence type="ECO:0000259" key="3">
    <source>
        <dbReference type="PROSITE" id="PS50075"/>
    </source>
</evidence>
<dbReference type="PANTHER" id="PTHR43775:SF37">
    <property type="entry name" value="SI:DKEY-61P9.11"/>
    <property type="match status" value="1"/>
</dbReference>
<dbReference type="SMART" id="SM00822">
    <property type="entry name" value="PKS_KR"/>
    <property type="match status" value="1"/>
</dbReference>
<dbReference type="GO" id="GO:0004312">
    <property type="term" value="F:fatty acid synthase activity"/>
    <property type="evidence" value="ECO:0007669"/>
    <property type="project" value="TreeGrafter"/>
</dbReference>
<dbReference type="PROSITE" id="PS50075">
    <property type="entry name" value="CARRIER"/>
    <property type="match status" value="1"/>
</dbReference>
<name>A0A2H3JMX8_WOLCO</name>
<dbReference type="GO" id="GO:0006633">
    <property type="term" value="P:fatty acid biosynthetic process"/>
    <property type="evidence" value="ECO:0007669"/>
    <property type="project" value="TreeGrafter"/>
</dbReference>
<dbReference type="InterPro" id="IPR050091">
    <property type="entry name" value="PKS_NRPS_Biosynth_Enz"/>
</dbReference>
<keyword evidence="2" id="KW-0597">Phosphoprotein</keyword>
<dbReference type="PROSITE" id="PS00012">
    <property type="entry name" value="PHOSPHOPANTETHEINE"/>
    <property type="match status" value="1"/>
</dbReference>